<gene>
    <name evidence="3" type="primary">pabA</name>
    <name evidence="3" type="ORF">WFA24289_00291</name>
</gene>
<name>A0ABN8BE47_9LACO</name>
<dbReference type="Pfam" id="PF00117">
    <property type="entry name" value="GATase"/>
    <property type="match status" value="1"/>
</dbReference>
<dbReference type="PRINTS" id="PR00099">
    <property type="entry name" value="CPSGATASE"/>
</dbReference>
<proteinExistence type="predicted"/>
<dbReference type="EMBL" id="CAKKNS010000001">
    <property type="protein sequence ID" value="CAH0415992.1"/>
    <property type="molecule type" value="Genomic_DNA"/>
</dbReference>
<dbReference type="CDD" id="cd01743">
    <property type="entry name" value="GATase1_Anthranilate_Synthase"/>
    <property type="match status" value="1"/>
</dbReference>
<evidence type="ECO:0000313" key="4">
    <source>
        <dbReference type="Proteomes" id="UP000789707"/>
    </source>
</evidence>
<dbReference type="InterPro" id="IPR017926">
    <property type="entry name" value="GATASE"/>
</dbReference>
<dbReference type="Proteomes" id="UP000789707">
    <property type="component" value="Unassembled WGS sequence"/>
</dbReference>
<dbReference type="PROSITE" id="PS51273">
    <property type="entry name" value="GATASE_TYPE_1"/>
    <property type="match status" value="1"/>
</dbReference>
<dbReference type="PANTHER" id="PTHR43418">
    <property type="entry name" value="MULTIFUNCTIONAL TRYPTOPHAN BIOSYNTHESIS PROTEIN-RELATED"/>
    <property type="match status" value="1"/>
</dbReference>
<keyword evidence="4" id="KW-1185">Reference proteome</keyword>
<reference evidence="3 4" key="1">
    <citation type="submission" date="2021-11" db="EMBL/GenBank/DDBJ databases">
        <authorList>
            <person name="Depoorter E."/>
        </authorList>
    </citation>
    <scope>NUCLEOTIDE SEQUENCE [LARGE SCALE GENOMIC DNA]</scope>
    <source>
        <strain evidence="3 4">LMG 24289</strain>
    </source>
</reference>
<dbReference type="InterPro" id="IPR050472">
    <property type="entry name" value="Anth_synth/Amidotransfase"/>
</dbReference>
<dbReference type="InterPro" id="IPR029062">
    <property type="entry name" value="Class_I_gatase-like"/>
</dbReference>
<evidence type="ECO:0000256" key="1">
    <source>
        <dbReference type="ARBA" id="ARBA00022962"/>
    </source>
</evidence>
<protein>
    <submittedName>
        <fullName evidence="3">Aminodeoxychorismate/anthranilate synthase component 2</fullName>
        <ecNumber evidence="3">2.6.1.85</ecNumber>
    </submittedName>
</protein>
<evidence type="ECO:0000259" key="2">
    <source>
        <dbReference type="Pfam" id="PF00117"/>
    </source>
</evidence>
<dbReference type="InterPro" id="IPR006221">
    <property type="entry name" value="TrpG/PapA_dom"/>
</dbReference>
<dbReference type="GO" id="GO:0046820">
    <property type="term" value="F:4-amino-4-deoxychorismate synthase activity"/>
    <property type="evidence" value="ECO:0007669"/>
    <property type="project" value="UniProtKB-EC"/>
</dbReference>
<organism evidence="3 4">
    <name type="scientific">Periweissella fabaria</name>
    <dbReference type="NCBI Taxonomy" id="546157"/>
    <lineage>
        <taxon>Bacteria</taxon>
        <taxon>Bacillati</taxon>
        <taxon>Bacillota</taxon>
        <taxon>Bacilli</taxon>
        <taxon>Lactobacillales</taxon>
        <taxon>Lactobacillaceae</taxon>
        <taxon>Periweissella</taxon>
    </lineage>
</organism>
<feature type="domain" description="Glutamine amidotransferase" evidence="2">
    <location>
        <begin position="3"/>
        <end position="182"/>
    </location>
</feature>
<accession>A0ABN8BE47</accession>
<keyword evidence="3" id="KW-0808">Transferase</keyword>
<dbReference type="PRINTS" id="PR00097">
    <property type="entry name" value="ANTSNTHASEII"/>
</dbReference>
<keyword evidence="1" id="KW-0315">Glutamine amidotransferase</keyword>
<comment type="caution">
    <text evidence="3">The sequence shown here is derived from an EMBL/GenBank/DDBJ whole genome shotgun (WGS) entry which is preliminary data.</text>
</comment>
<dbReference type="RefSeq" id="WP_230096057.1">
    <property type="nucleotide sequence ID" value="NZ_CAKKNS010000001.1"/>
</dbReference>
<dbReference type="EC" id="2.6.1.85" evidence="3"/>
<dbReference type="PRINTS" id="PR00096">
    <property type="entry name" value="GATASE"/>
</dbReference>
<dbReference type="NCBIfam" id="TIGR00566">
    <property type="entry name" value="trpG_papA"/>
    <property type="match status" value="1"/>
</dbReference>
<keyword evidence="3" id="KW-0032">Aminotransferase</keyword>
<dbReference type="SUPFAM" id="SSF52317">
    <property type="entry name" value="Class I glutamine amidotransferase-like"/>
    <property type="match status" value="1"/>
</dbReference>
<sequence length="191" mass="20954">MILLVDNYDSFTYNLAQMIGQLTTVRVMRNDDPQLVAVAATATGIVFSPGPGTPEQAGQMEAVIKQFASTKPMLGICLGHQAMAEVFGGQIVLAPHIRHGKVSTMTTRAGTLFTEGDYDIMRYHSLIIDPQHLPTDFIVTGQADDDGEIMAMEHQNLPLYGLQFHPESIGTPAGMQMLEKFITVTEKKQFI</sequence>
<dbReference type="Gene3D" id="3.40.50.880">
    <property type="match status" value="1"/>
</dbReference>
<evidence type="ECO:0000313" key="3">
    <source>
        <dbReference type="EMBL" id="CAH0415992.1"/>
    </source>
</evidence>
<dbReference type="PANTHER" id="PTHR43418:SF8">
    <property type="entry name" value="SYNTHASE COMPONENT II, PUTATIVE-RELATED"/>
    <property type="match status" value="1"/>
</dbReference>